<dbReference type="GO" id="GO:0003676">
    <property type="term" value="F:nucleic acid binding"/>
    <property type="evidence" value="ECO:0007669"/>
    <property type="project" value="InterPro"/>
</dbReference>
<dbReference type="Gene3D" id="3.30.420.10">
    <property type="entry name" value="Ribonuclease H-like superfamily/Ribonuclease H"/>
    <property type="match status" value="1"/>
</dbReference>
<dbReference type="Proteomes" id="UP000297890">
    <property type="component" value="Unassembled WGS sequence"/>
</dbReference>
<dbReference type="CDD" id="cd06127">
    <property type="entry name" value="DEDDh"/>
    <property type="match status" value="1"/>
</dbReference>
<dbReference type="PANTHER" id="PTHR30231:SF41">
    <property type="entry name" value="DNA POLYMERASE III SUBUNIT EPSILON"/>
    <property type="match status" value="1"/>
</dbReference>
<protein>
    <submittedName>
        <fullName evidence="4">3'-5' exonuclease</fullName>
    </submittedName>
</protein>
<evidence type="ECO:0000256" key="2">
    <source>
        <dbReference type="ARBA" id="ARBA00022839"/>
    </source>
</evidence>
<dbReference type="GO" id="GO:0008408">
    <property type="term" value="F:3'-5' exonuclease activity"/>
    <property type="evidence" value="ECO:0007669"/>
    <property type="project" value="TreeGrafter"/>
</dbReference>
<dbReference type="OrthoDB" id="6193218at2"/>
<dbReference type="Pfam" id="PF00929">
    <property type="entry name" value="RNase_T"/>
    <property type="match status" value="1"/>
</dbReference>
<sequence length="227" mass="24977">MMGRNVSGNIKARITYPMLALVFDTETTGLVHHSKPVLDAAQPNLVQLGAILGNPDTGKIYGRIDSIIIPNLDGYEWDIPEKVADIHGITTAEANQFGVYLPAQLEVFLDMVEVADVVVAHNVGFDLKIIEIACARCREYDVKSKDNPQFLNPWRDKPTFCTLKAAKADPSIKSTSERGTNLGSLHRQLVGHEMEGAHEAFADTSALWKIFCIMNQKLQKKGTSEAA</sequence>
<accession>A0A4Z0F5Y4</accession>
<keyword evidence="1" id="KW-0540">Nuclease</keyword>
<dbReference type="GO" id="GO:0045004">
    <property type="term" value="P:DNA replication proofreading"/>
    <property type="evidence" value="ECO:0007669"/>
    <property type="project" value="TreeGrafter"/>
</dbReference>
<organism evidence="4 5">
    <name type="scientific">Candidatus Macondimonas diazotrophica</name>
    <dbReference type="NCBI Taxonomy" id="2305248"/>
    <lineage>
        <taxon>Bacteria</taxon>
        <taxon>Pseudomonadati</taxon>
        <taxon>Pseudomonadota</taxon>
        <taxon>Gammaproteobacteria</taxon>
        <taxon>Chromatiales</taxon>
        <taxon>Ectothiorhodospiraceae</taxon>
        <taxon>Candidatus Macondimonas</taxon>
    </lineage>
</organism>
<evidence type="ECO:0000256" key="1">
    <source>
        <dbReference type="ARBA" id="ARBA00022722"/>
    </source>
</evidence>
<dbReference type="AlphaFoldDB" id="A0A4Z0F5Y4"/>
<dbReference type="PANTHER" id="PTHR30231">
    <property type="entry name" value="DNA POLYMERASE III SUBUNIT EPSILON"/>
    <property type="match status" value="1"/>
</dbReference>
<name>A0A4Z0F5Y4_9GAMM</name>
<feature type="domain" description="Exonuclease" evidence="3">
    <location>
        <begin position="19"/>
        <end position="220"/>
    </location>
</feature>
<comment type="caution">
    <text evidence="4">The sequence shown here is derived from an EMBL/GenBank/DDBJ whole genome shotgun (WGS) entry which is preliminary data.</text>
</comment>
<dbReference type="InterPro" id="IPR013520">
    <property type="entry name" value="Ribonucl_H"/>
</dbReference>
<evidence type="ECO:0000313" key="4">
    <source>
        <dbReference type="EMBL" id="TFZ81640.1"/>
    </source>
</evidence>
<keyword evidence="5" id="KW-1185">Reference proteome</keyword>
<reference evidence="4 5" key="1">
    <citation type="journal article" date="2019" name="ISME J.">
        <title>Candidatus Macondimonas diazotrophica, a novel gammaproteobacterial genus dominating crude-oil-contaminated coastal sediments.</title>
        <authorList>
            <person name="Karthikeyan S."/>
            <person name="Konstantinidis K."/>
        </authorList>
    </citation>
    <scope>NUCLEOTIDE SEQUENCE [LARGE SCALE GENOMIC DNA]</scope>
    <source>
        <strain evidence="4 5">KTK01</strain>
    </source>
</reference>
<dbReference type="InterPro" id="IPR036397">
    <property type="entry name" value="RNaseH_sf"/>
</dbReference>
<gene>
    <name evidence="4" type="ORF">E4680_11700</name>
</gene>
<keyword evidence="2 4" id="KW-0378">Hydrolase</keyword>
<dbReference type="SMART" id="SM00479">
    <property type="entry name" value="EXOIII"/>
    <property type="match status" value="1"/>
</dbReference>
<evidence type="ECO:0000313" key="5">
    <source>
        <dbReference type="Proteomes" id="UP000297890"/>
    </source>
</evidence>
<dbReference type="EMBL" id="SRIO01000018">
    <property type="protein sequence ID" value="TFZ81640.1"/>
    <property type="molecule type" value="Genomic_DNA"/>
</dbReference>
<dbReference type="GO" id="GO:0005829">
    <property type="term" value="C:cytosol"/>
    <property type="evidence" value="ECO:0007669"/>
    <property type="project" value="TreeGrafter"/>
</dbReference>
<dbReference type="SUPFAM" id="SSF53098">
    <property type="entry name" value="Ribonuclease H-like"/>
    <property type="match status" value="1"/>
</dbReference>
<evidence type="ECO:0000259" key="3">
    <source>
        <dbReference type="SMART" id="SM00479"/>
    </source>
</evidence>
<proteinExistence type="predicted"/>
<dbReference type="InterPro" id="IPR012337">
    <property type="entry name" value="RNaseH-like_sf"/>
</dbReference>
<keyword evidence="2 4" id="KW-0269">Exonuclease</keyword>